<sequence>MYIDGEYDSPLWDTAPTGTLTIDTSGLWLGGDQDCVGGCWDPSQQYDGVLDDLRIYNRAISDS</sequence>
<dbReference type="SUPFAM" id="SSF49899">
    <property type="entry name" value="Concanavalin A-like lectins/glucanases"/>
    <property type="match status" value="1"/>
</dbReference>
<organism evidence="2 3">
    <name type="scientific">Candidatus Thiomargarita nelsonii</name>
    <dbReference type="NCBI Taxonomy" id="1003181"/>
    <lineage>
        <taxon>Bacteria</taxon>
        <taxon>Pseudomonadati</taxon>
        <taxon>Pseudomonadota</taxon>
        <taxon>Gammaproteobacteria</taxon>
        <taxon>Thiotrichales</taxon>
        <taxon>Thiotrichaceae</taxon>
        <taxon>Thiomargarita</taxon>
    </lineage>
</organism>
<dbReference type="PROSITE" id="PS51828">
    <property type="entry name" value="PTX_2"/>
    <property type="match status" value="1"/>
</dbReference>
<dbReference type="InterPro" id="IPR001759">
    <property type="entry name" value="PTX_dom"/>
</dbReference>
<dbReference type="Pfam" id="PF13385">
    <property type="entry name" value="Laminin_G_3"/>
    <property type="match status" value="1"/>
</dbReference>
<accession>A0A0A6RTP1</accession>
<name>A0A0A6RTP1_9GAMM</name>
<gene>
    <name evidence="2" type="ORF">PN36_03835</name>
</gene>
<evidence type="ECO:0000313" key="2">
    <source>
        <dbReference type="EMBL" id="KHD07241.1"/>
    </source>
</evidence>
<reference evidence="2 3" key="1">
    <citation type="journal article" date="2016" name="Front. Microbiol.">
        <title>Single-Cell (Meta-)Genomics of a Dimorphic Candidatus Thiomargarita nelsonii Reveals Genomic Plasticity.</title>
        <authorList>
            <person name="Flood B.E."/>
            <person name="Fliss P."/>
            <person name="Jones D.S."/>
            <person name="Dick G.J."/>
            <person name="Jain S."/>
            <person name="Kaster A.K."/>
            <person name="Winkel M."/>
            <person name="Mussmann M."/>
            <person name="Bailey J."/>
        </authorList>
    </citation>
    <scope>NUCLEOTIDE SEQUENCE [LARGE SCALE GENOMIC DNA]</scope>
    <source>
        <strain evidence="2">Hydrate Ridge</strain>
    </source>
</reference>
<dbReference type="Proteomes" id="UP000030428">
    <property type="component" value="Unassembled WGS sequence"/>
</dbReference>
<comment type="caution">
    <text evidence="2">The sequence shown here is derived from an EMBL/GenBank/DDBJ whole genome shotgun (WGS) entry which is preliminary data.</text>
</comment>
<protein>
    <recommendedName>
        <fullName evidence="1">Pentraxin (PTX) domain-containing protein</fullName>
    </recommendedName>
</protein>
<evidence type="ECO:0000259" key="1">
    <source>
        <dbReference type="PROSITE" id="PS51828"/>
    </source>
</evidence>
<dbReference type="Gene3D" id="2.60.120.200">
    <property type="match status" value="1"/>
</dbReference>
<keyword evidence="3" id="KW-1185">Reference proteome</keyword>
<dbReference type="AlphaFoldDB" id="A0A0A6RTP1"/>
<proteinExistence type="predicted"/>
<dbReference type="InterPro" id="IPR013320">
    <property type="entry name" value="ConA-like_dom_sf"/>
</dbReference>
<evidence type="ECO:0000313" key="3">
    <source>
        <dbReference type="Proteomes" id="UP000030428"/>
    </source>
</evidence>
<feature type="domain" description="Pentraxin (PTX)" evidence="1">
    <location>
        <begin position="1"/>
        <end position="63"/>
    </location>
</feature>
<dbReference type="EMBL" id="JSZA02000010">
    <property type="protein sequence ID" value="KHD07241.1"/>
    <property type="molecule type" value="Genomic_DNA"/>
</dbReference>